<dbReference type="InterPro" id="IPR001254">
    <property type="entry name" value="Trypsin_dom"/>
</dbReference>
<comment type="caution">
    <text evidence="10">The sequence shown here is derived from an EMBL/GenBank/DDBJ whole genome shotgun (WGS) entry which is preliminary data.</text>
</comment>
<evidence type="ECO:0000256" key="1">
    <source>
        <dbReference type="ARBA" id="ARBA00022670"/>
    </source>
</evidence>
<comment type="similarity">
    <text evidence="7">Belongs to the peptidase S1 family. CLIP subfamily.</text>
</comment>
<keyword evidence="2" id="KW-0732">Signal</keyword>
<evidence type="ECO:0000256" key="6">
    <source>
        <dbReference type="ARBA" id="ARBA00023180"/>
    </source>
</evidence>
<dbReference type="InterPro" id="IPR033116">
    <property type="entry name" value="TRYPSIN_SER"/>
</dbReference>
<dbReference type="Pfam" id="PF00089">
    <property type="entry name" value="Trypsin"/>
    <property type="match status" value="1"/>
</dbReference>
<keyword evidence="3 8" id="KW-0378">Hydrolase</keyword>
<dbReference type="PROSITE" id="PS50240">
    <property type="entry name" value="TRYPSIN_DOM"/>
    <property type="match status" value="1"/>
</dbReference>
<organism evidence="10 11">
    <name type="scientific">Henosepilachna vigintioctopunctata</name>
    <dbReference type="NCBI Taxonomy" id="420089"/>
    <lineage>
        <taxon>Eukaryota</taxon>
        <taxon>Metazoa</taxon>
        <taxon>Ecdysozoa</taxon>
        <taxon>Arthropoda</taxon>
        <taxon>Hexapoda</taxon>
        <taxon>Insecta</taxon>
        <taxon>Pterygota</taxon>
        <taxon>Neoptera</taxon>
        <taxon>Endopterygota</taxon>
        <taxon>Coleoptera</taxon>
        <taxon>Polyphaga</taxon>
        <taxon>Cucujiformia</taxon>
        <taxon>Coccinelloidea</taxon>
        <taxon>Coccinellidae</taxon>
        <taxon>Epilachninae</taxon>
        <taxon>Epilachnini</taxon>
        <taxon>Henosepilachna</taxon>
    </lineage>
</organism>
<feature type="domain" description="Peptidase S1" evidence="9">
    <location>
        <begin position="1"/>
        <end position="250"/>
    </location>
</feature>
<gene>
    <name evidence="10" type="ORF">WA026_002979</name>
</gene>
<evidence type="ECO:0000259" key="9">
    <source>
        <dbReference type="PROSITE" id="PS50240"/>
    </source>
</evidence>
<evidence type="ECO:0000313" key="11">
    <source>
        <dbReference type="Proteomes" id="UP001431783"/>
    </source>
</evidence>
<dbReference type="FunFam" id="2.40.10.10:FF:000084">
    <property type="entry name" value="Serine protease easter"/>
    <property type="match status" value="1"/>
</dbReference>
<evidence type="ECO:0000256" key="2">
    <source>
        <dbReference type="ARBA" id="ARBA00022729"/>
    </source>
</evidence>
<reference evidence="10 11" key="1">
    <citation type="submission" date="2023-03" db="EMBL/GenBank/DDBJ databases">
        <title>Genome insight into feeding habits of ladybird beetles.</title>
        <authorList>
            <person name="Li H.-S."/>
            <person name="Huang Y.-H."/>
            <person name="Pang H."/>
        </authorList>
    </citation>
    <scope>NUCLEOTIDE SEQUENCE [LARGE SCALE GENOMIC DNA]</scope>
    <source>
        <strain evidence="10">SYSU_2023b</strain>
        <tissue evidence="10">Whole body</tissue>
    </source>
</reference>
<evidence type="ECO:0000256" key="3">
    <source>
        <dbReference type="ARBA" id="ARBA00022801"/>
    </source>
</evidence>
<keyword evidence="11" id="KW-1185">Reference proteome</keyword>
<evidence type="ECO:0000256" key="7">
    <source>
        <dbReference type="ARBA" id="ARBA00024195"/>
    </source>
</evidence>
<keyword evidence="1 8" id="KW-0645">Protease</keyword>
<keyword evidence="5" id="KW-1015">Disulfide bond</keyword>
<dbReference type="GO" id="GO:0004252">
    <property type="term" value="F:serine-type endopeptidase activity"/>
    <property type="evidence" value="ECO:0007669"/>
    <property type="project" value="InterPro"/>
</dbReference>
<dbReference type="InterPro" id="IPR051487">
    <property type="entry name" value="Ser/Thr_Proteases_Immune/Dev"/>
</dbReference>
<dbReference type="EMBL" id="JARQZJ010000001">
    <property type="protein sequence ID" value="KAK9869227.1"/>
    <property type="molecule type" value="Genomic_DNA"/>
</dbReference>
<dbReference type="AlphaFoldDB" id="A0AAW1TLW6"/>
<dbReference type="InterPro" id="IPR043504">
    <property type="entry name" value="Peptidase_S1_PA_chymotrypsin"/>
</dbReference>
<evidence type="ECO:0000313" key="10">
    <source>
        <dbReference type="EMBL" id="KAK9869227.1"/>
    </source>
</evidence>
<dbReference type="FunFam" id="2.40.10.10:FF:000028">
    <property type="entry name" value="Serine protease easter"/>
    <property type="match status" value="1"/>
</dbReference>
<sequence>MALVEYEKPNRQRGFYCGGVLISKRYVLTASHCIKGKDLPKTWRLVSVRLGEYDTDTDRDCVNNGFTTECSEPTIDIAVEDRIPHEKYNPFDTNQAYDIALLRLSRDVKFTDFIKPICLPIAEEERNKTYTGNRLTVAGWGKTETRSESNIKLKLQVPVKSHETCNNIYRAARVALGTNQLCAGGEKGKDSCRGDSGGPLMTIATDKTGEVNWYAAGVVSFGPSPCGMEGWPGVYTRVSPFVPWIISKLKP</sequence>
<proteinExistence type="inferred from homology"/>
<protein>
    <recommendedName>
        <fullName evidence="9">Peptidase S1 domain-containing protein</fullName>
    </recommendedName>
</protein>
<dbReference type="InterPro" id="IPR001314">
    <property type="entry name" value="Peptidase_S1A"/>
</dbReference>
<evidence type="ECO:0000256" key="5">
    <source>
        <dbReference type="ARBA" id="ARBA00023157"/>
    </source>
</evidence>
<accession>A0AAW1TLW6</accession>
<evidence type="ECO:0000256" key="4">
    <source>
        <dbReference type="ARBA" id="ARBA00022825"/>
    </source>
</evidence>
<name>A0AAW1TLW6_9CUCU</name>
<evidence type="ECO:0000256" key="8">
    <source>
        <dbReference type="RuleBase" id="RU363034"/>
    </source>
</evidence>
<keyword evidence="6" id="KW-0325">Glycoprotein</keyword>
<dbReference type="SUPFAM" id="SSF50494">
    <property type="entry name" value="Trypsin-like serine proteases"/>
    <property type="match status" value="1"/>
</dbReference>
<dbReference type="Proteomes" id="UP001431783">
    <property type="component" value="Unassembled WGS sequence"/>
</dbReference>
<dbReference type="PROSITE" id="PS00135">
    <property type="entry name" value="TRYPSIN_SER"/>
    <property type="match status" value="1"/>
</dbReference>
<dbReference type="Gene3D" id="2.40.10.10">
    <property type="entry name" value="Trypsin-like serine proteases"/>
    <property type="match status" value="2"/>
</dbReference>
<dbReference type="InterPro" id="IPR009003">
    <property type="entry name" value="Peptidase_S1_PA"/>
</dbReference>
<dbReference type="PRINTS" id="PR00722">
    <property type="entry name" value="CHYMOTRYPSIN"/>
</dbReference>
<dbReference type="InterPro" id="IPR018114">
    <property type="entry name" value="TRYPSIN_HIS"/>
</dbReference>
<dbReference type="GO" id="GO:0006508">
    <property type="term" value="P:proteolysis"/>
    <property type="evidence" value="ECO:0007669"/>
    <property type="project" value="UniProtKB-KW"/>
</dbReference>
<keyword evidence="4 8" id="KW-0720">Serine protease</keyword>
<dbReference type="CDD" id="cd00190">
    <property type="entry name" value="Tryp_SPc"/>
    <property type="match status" value="1"/>
</dbReference>
<dbReference type="PROSITE" id="PS00134">
    <property type="entry name" value="TRYPSIN_HIS"/>
    <property type="match status" value="1"/>
</dbReference>
<dbReference type="PANTHER" id="PTHR24256">
    <property type="entry name" value="TRYPTASE-RELATED"/>
    <property type="match status" value="1"/>
</dbReference>
<dbReference type="SMART" id="SM00020">
    <property type="entry name" value="Tryp_SPc"/>
    <property type="match status" value="1"/>
</dbReference>